<dbReference type="GO" id="GO:0030705">
    <property type="term" value="P:cytoskeleton-dependent intracellular transport"/>
    <property type="evidence" value="ECO:0007669"/>
    <property type="project" value="InterPro"/>
</dbReference>
<dbReference type="GO" id="GO:0031122">
    <property type="term" value="P:cytoplasmic microtubule organization"/>
    <property type="evidence" value="ECO:0007669"/>
    <property type="project" value="TreeGrafter"/>
</dbReference>
<feature type="coiled-coil region" evidence="4">
    <location>
        <begin position="1040"/>
        <end position="1074"/>
    </location>
</feature>
<keyword evidence="8" id="KW-1185">Reference proteome</keyword>
<organism evidence="7 8">
    <name type="scientific">Dendroctonus ponderosae</name>
    <name type="common">Mountain pine beetle</name>
    <dbReference type="NCBI Taxonomy" id="77166"/>
    <lineage>
        <taxon>Eukaryota</taxon>
        <taxon>Metazoa</taxon>
        <taxon>Ecdysozoa</taxon>
        <taxon>Arthropoda</taxon>
        <taxon>Hexapoda</taxon>
        <taxon>Insecta</taxon>
        <taxon>Pterygota</taxon>
        <taxon>Neoptera</taxon>
        <taxon>Endopterygota</taxon>
        <taxon>Coleoptera</taxon>
        <taxon>Polyphaga</taxon>
        <taxon>Cucujiformia</taxon>
        <taxon>Curculionidae</taxon>
        <taxon>Scolytinae</taxon>
        <taxon>Dendroctonus</taxon>
    </lineage>
</organism>
<feature type="compositionally biased region" description="Polar residues" evidence="5">
    <location>
        <begin position="1135"/>
        <end position="1160"/>
    </location>
</feature>
<dbReference type="SUPFAM" id="SSF116907">
    <property type="entry name" value="Hook domain"/>
    <property type="match status" value="1"/>
</dbReference>
<dbReference type="InterPro" id="IPR043936">
    <property type="entry name" value="HOOK_N"/>
</dbReference>
<dbReference type="Proteomes" id="UP000019118">
    <property type="component" value="Unassembled WGS sequence"/>
</dbReference>
<dbReference type="PANTHER" id="PTHR18947">
    <property type="entry name" value="HOOK PROTEINS"/>
    <property type="match status" value="1"/>
</dbReference>
<feature type="domain" description="HOOK N-terminal" evidence="6">
    <location>
        <begin position="16"/>
        <end position="157"/>
    </location>
</feature>
<sequence length="1296" mass="147743">MAASRSDIEEFLSGPLVKWLSTCVKKPETLQVYETFFDGAAINEVLLQIDPEPSLPVPSPANLQGFHITAARIKIFHCIIRNIKSIYEDELRQVIVSLPDCVTLGRTPASEQALTHLKLLVLLLLGCAVQGPTKETFIARIKELDVDVQHDIVACIKQITDGQNLVLTTNWTEQAPQQLYTHVKALTAERDKLLQQWVIDLGQENISGVESGRSSQEGVESSHWAVELADWKARLRKQRQELEEKTEILAEYKEELEHATNLVTKLKAENSELLTEARKAKAYRDEADAMRERAERADRFELEIQRYRERLSDSEFYKVRVDELREDNRVLLETREMLEEQLVRARQRGDQVLELEAELLAAKQRINEAILERDTAREKIQELADENLQLQQVAKSALQETSLGNISMDSDMEESNSGDNSLSEQLTSNAQARALKLELENKRLLSKLDSLKEDSFHETADRILELEKEKKKLLLKCEQFQENCDRLTQQNVELENLFKNAIQENRKVQNSMDSLKIVSDRQYQEIQNEKTKIADLERNIDSLSKEKQRVQTLCDVVKKRADDAEKCLNQTSEQLQALQKEVEKGEEAEKLGHELQDKVTSLEKENANLLKEVAKLREVIETKEVTLDKNVEEKQKYEREIKKLNADTTNLVVQIEKLQEFERKSTELISKASVYAETIADLQKDLISEKVGNEKFKTSLDKLGLNLDILDNDVNIIVEKILQNGDMFKCLQAVFKEKETVREAPCSACHFEGDALKQAEEVAKSISKEWSEQCDKLYADIAALQAANDVLQNENATLKVDISTLKSEVHSLQAQQTALQLANSQLVAEKDDLSKQHSQQNRDREKILLDQVTMRTLHEQLANEYEELKLEQENLRKVNRDLRSEIRGLKEQNDCLEVKVSNAELEKENLRADTINLNNLRAEHSNLEDDFRFLFTASERLNTKYKNVQDELKALKMESRNLRLSQTEIQGELNSRSDVVAGLHLENAKLRQQCDILLEMNQSLGSDRRSLMDHVSQLLAQYHSLLTHSLEDQQQFHLEEKQYTEKVNNLCRQKEKLEEKIMEHYRKLDNASAKKKGFGATFVKRVRKAGSDIISKSRNHRSWHEDATRLTQSQYTLAGHGSGESDNRDSDNSTEEMSTSNQRNSSKTLEPFRRNTTGTGSLRDYKPRDDSARDLSMHRSSIAGDQLFNREPRSALSLGSVGSRRTVYLSEDDTGSVTPASQTNDANHAANPPLLVYNRISTVIGDPNQVQVSGSPSTQGNAPPTTAAEENNSNAPADKKEKNSKETAVWYEYGCV</sequence>
<evidence type="ECO:0000313" key="7">
    <source>
        <dbReference type="EnsemblMetazoa" id="XP_019758409.1"/>
    </source>
</evidence>
<reference evidence="8" key="1">
    <citation type="journal article" date="2013" name="Genome Biol.">
        <title>Draft genome of the mountain pine beetle, Dendroctonus ponderosae Hopkins, a major forest pest.</title>
        <authorList>
            <person name="Keeling C.I."/>
            <person name="Yuen M.M."/>
            <person name="Liao N.Y."/>
            <person name="Docking T.R."/>
            <person name="Chan S.K."/>
            <person name="Taylor G.A."/>
            <person name="Palmquist D.L."/>
            <person name="Jackman S.D."/>
            <person name="Nguyen A."/>
            <person name="Li M."/>
            <person name="Henderson H."/>
            <person name="Janes J.K."/>
            <person name="Zhao Y."/>
            <person name="Pandoh P."/>
            <person name="Moore R."/>
            <person name="Sperling F.A."/>
            <person name="Huber D.P."/>
            <person name="Birol I."/>
            <person name="Jones S.J."/>
            <person name="Bohlmann J."/>
        </authorList>
    </citation>
    <scope>NUCLEOTIDE SEQUENCE</scope>
</reference>
<dbReference type="GO" id="GO:0005813">
    <property type="term" value="C:centrosome"/>
    <property type="evidence" value="ECO:0007669"/>
    <property type="project" value="TreeGrafter"/>
</dbReference>
<dbReference type="EnsemblMetazoa" id="XM_019902850.1">
    <property type="protein sequence ID" value="XP_019758409.1"/>
    <property type="gene ID" value="LOC109536580"/>
</dbReference>
<evidence type="ECO:0000256" key="5">
    <source>
        <dbReference type="SAM" id="MobiDB-lite"/>
    </source>
</evidence>
<protein>
    <recommendedName>
        <fullName evidence="6">HOOK N-terminal domain-containing protein</fullName>
    </recommendedName>
</protein>
<feature type="coiled-coil region" evidence="4">
    <location>
        <begin position="774"/>
        <end position="815"/>
    </location>
</feature>
<dbReference type="Gene3D" id="1.10.418.10">
    <property type="entry name" value="Calponin-like domain"/>
    <property type="match status" value="1"/>
</dbReference>
<keyword evidence="2" id="KW-0963">Cytoplasm</keyword>
<dbReference type="GO" id="GO:0008017">
    <property type="term" value="F:microtubule binding"/>
    <property type="evidence" value="ECO:0007669"/>
    <property type="project" value="TreeGrafter"/>
</dbReference>
<dbReference type="PANTHER" id="PTHR18947:SF28">
    <property type="entry name" value="GIRDIN, ISOFORM A"/>
    <property type="match status" value="1"/>
</dbReference>
<proteinExistence type="predicted"/>
<feature type="region of interest" description="Disordered" evidence="5">
    <location>
        <begin position="1114"/>
        <end position="1175"/>
    </location>
</feature>
<evidence type="ECO:0000256" key="4">
    <source>
        <dbReference type="SAM" id="Coils"/>
    </source>
</evidence>
<name>A0AAR5PBE8_DENPD</name>
<dbReference type="Pfam" id="PF19047">
    <property type="entry name" value="HOOK_N"/>
    <property type="match status" value="1"/>
</dbReference>
<dbReference type="GeneID" id="109536580"/>
<dbReference type="GO" id="GO:0005737">
    <property type="term" value="C:cytoplasm"/>
    <property type="evidence" value="ECO:0007669"/>
    <property type="project" value="UniProtKB-SubCell"/>
</dbReference>
<feature type="coiled-coil region" evidence="4">
    <location>
        <begin position="434"/>
        <end position="654"/>
    </location>
</feature>
<comment type="subcellular location">
    <subcellularLocation>
        <location evidence="1">Cytoplasm</location>
    </subcellularLocation>
</comment>
<dbReference type="GO" id="GO:0051959">
    <property type="term" value="F:dynein light intermediate chain binding"/>
    <property type="evidence" value="ECO:0007669"/>
    <property type="project" value="TreeGrafter"/>
</dbReference>
<reference evidence="7" key="2">
    <citation type="submission" date="2024-08" db="UniProtKB">
        <authorList>
            <consortium name="EnsemblMetazoa"/>
        </authorList>
    </citation>
    <scope>IDENTIFICATION</scope>
</reference>
<evidence type="ECO:0000256" key="1">
    <source>
        <dbReference type="ARBA" id="ARBA00004496"/>
    </source>
</evidence>
<keyword evidence="3 4" id="KW-0175">Coiled coil</keyword>
<accession>A0AAR5PBE8</accession>
<dbReference type="KEGG" id="dpa:109536580"/>
<dbReference type="InterPro" id="IPR036872">
    <property type="entry name" value="CH_dom_sf"/>
</dbReference>
<feature type="compositionally biased region" description="Basic and acidic residues" evidence="5">
    <location>
        <begin position="1163"/>
        <end position="1175"/>
    </location>
</feature>
<evidence type="ECO:0000313" key="8">
    <source>
        <dbReference type="Proteomes" id="UP000019118"/>
    </source>
</evidence>
<feature type="region of interest" description="Disordered" evidence="5">
    <location>
        <begin position="1247"/>
        <end position="1286"/>
    </location>
</feature>
<feature type="compositionally biased region" description="Polar residues" evidence="5">
    <location>
        <begin position="1248"/>
        <end position="1275"/>
    </location>
</feature>
<feature type="coiled-coil region" evidence="4">
    <location>
        <begin position="225"/>
        <end position="400"/>
    </location>
</feature>
<evidence type="ECO:0000256" key="3">
    <source>
        <dbReference type="ARBA" id="ARBA00023054"/>
    </source>
</evidence>
<evidence type="ECO:0000256" key="2">
    <source>
        <dbReference type="ARBA" id="ARBA00022490"/>
    </source>
</evidence>
<dbReference type="CDD" id="cd22223">
    <property type="entry name" value="HkD_HkRP"/>
    <property type="match status" value="1"/>
</dbReference>
<feature type="coiled-coil region" evidence="4">
    <location>
        <begin position="854"/>
        <end position="965"/>
    </location>
</feature>
<evidence type="ECO:0000259" key="6">
    <source>
        <dbReference type="Pfam" id="PF19047"/>
    </source>
</evidence>